<evidence type="ECO:0000256" key="6">
    <source>
        <dbReference type="ARBA" id="ARBA00022801"/>
    </source>
</evidence>
<dbReference type="AlphaFoldDB" id="A0A1G1STZ0"/>
<dbReference type="InterPro" id="IPR006104">
    <property type="entry name" value="Glyco_hydro_2_N"/>
</dbReference>
<dbReference type="EMBL" id="MDZA01000437">
    <property type="protein sequence ID" value="OGX82097.1"/>
    <property type="molecule type" value="Genomic_DNA"/>
</dbReference>
<dbReference type="PROSITE" id="PS00608">
    <property type="entry name" value="GLYCOSYL_HYDROL_F2_2"/>
    <property type="match status" value="1"/>
</dbReference>
<dbReference type="SMART" id="SM01038">
    <property type="entry name" value="Bgal_small_N"/>
    <property type="match status" value="1"/>
</dbReference>
<gene>
    <name evidence="12" type="ORF">BEN49_02795</name>
</gene>
<evidence type="ECO:0000256" key="1">
    <source>
        <dbReference type="ARBA" id="ARBA00001412"/>
    </source>
</evidence>
<evidence type="ECO:0000256" key="3">
    <source>
        <dbReference type="ARBA" id="ARBA00007401"/>
    </source>
</evidence>
<dbReference type="PANTHER" id="PTHR46323:SF2">
    <property type="entry name" value="BETA-GALACTOSIDASE"/>
    <property type="match status" value="1"/>
</dbReference>
<feature type="domain" description="Beta galactosidase small chain/" evidence="11">
    <location>
        <begin position="788"/>
        <end position="1061"/>
    </location>
</feature>
<keyword evidence="13" id="KW-1185">Reference proteome</keyword>
<keyword evidence="6 12" id="KW-0378">Hydrolase</keyword>
<keyword evidence="8" id="KW-0326">Glycosidase</keyword>
<comment type="cofactor">
    <cofactor evidence="2">
        <name>Ca(2+)</name>
        <dbReference type="ChEBI" id="CHEBI:29108"/>
    </cofactor>
</comment>
<organism evidence="12 13">
    <name type="scientific">Hymenobacter coccineus</name>
    <dbReference type="NCBI Taxonomy" id="1908235"/>
    <lineage>
        <taxon>Bacteria</taxon>
        <taxon>Pseudomonadati</taxon>
        <taxon>Bacteroidota</taxon>
        <taxon>Cytophagia</taxon>
        <taxon>Cytophagales</taxon>
        <taxon>Hymenobacteraceae</taxon>
        <taxon>Hymenobacter</taxon>
    </lineage>
</organism>
<dbReference type="GO" id="GO:0009341">
    <property type="term" value="C:beta-galactosidase complex"/>
    <property type="evidence" value="ECO:0007669"/>
    <property type="project" value="InterPro"/>
</dbReference>
<dbReference type="Pfam" id="PF02836">
    <property type="entry name" value="Glyco_hydro_2_C"/>
    <property type="match status" value="1"/>
</dbReference>
<dbReference type="EC" id="3.2.1.23" evidence="5"/>
<dbReference type="GO" id="GO:0005990">
    <property type="term" value="P:lactose catabolic process"/>
    <property type="evidence" value="ECO:0007669"/>
    <property type="project" value="TreeGrafter"/>
</dbReference>
<dbReference type="InterPro" id="IPR036156">
    <property type="entry name" value="Beta-gal/glucu_dom_sf"/>
</dbReference>
<comment type="subunit">
    <text evidence="4">Monomer.</text>
</comment>
<dbReference type="InterPro" id="IPR013783">
    <property type="entry name" value="Ig-like_fold"/>
</dbReference>
<reference evidence="12 13" key="1">
    <citation type="submission" date="2016-08" db="EMBL/GenBank/DDBJ databases">
        <title>Hymenobacter coccineus sp. nov., Hymenobacter lapidarius sp. nov. and Hymenobacter glacialis sp. nov., isolated from Antarctic soil.</title>
        <authorList>
            <person name="Sedlacek I."/>
            <person name="Kralova S."/>
            <person name="Kyrova K."/>
            <person name="Maslanova I."/>
            <person name="Stankova E."/>
            <person name="Vrbovska V."/>
            <person name="Nemec M."/>
            <person name="Bartak M."/>
            <person name="Svec P."/>
            <person name="Busse H.-J."/>
            <person name="Pantucek R."/>
        </authorList>
    </citation>
    <scope>NUCLEOTIDE SEQUENCE [LARGE SCALE GENOMIC DNA]</scope>
    <source>
        <strain evidence="12 13">CCM 8649</strain>
    </source>
</reference>
<dbReference type="PANTHER" id="PTHR46323">
    <property type="entry name" value="BETA-GALACTOSIDASE"/>
    <property type="match status" value="1"/>
</dbReference>
<evidence type="ECO:0000256" key="4">
    <source>
        <dbReference type="ARBA" id="ARBA00011245"/>
    </source>
</evidence>
<dbReference type="InterPro" id="IPR011013">
    <property type="entry name" value="Gal_mutarotase_sf_dom"/>
</dbReference>
<dbReference type="Pfam" id="PF02837">
    <property type="entry name" value="Glyco_hydro_2_N"/>
    <property type="match status" value="1"/>
</dbReference>
<accession>A0A1G1STZ0</accession>
<dbReference type="InterPro" id="IPR050347">
    <property type="entry name" value="Bact_Beta-galactosidase"/>
</dbReference>
<sequence length="1080" mass="120380">MKYTLFKKHTFKLSLAAAFMFGAQLGWGQQAPDAQFLAKTDTAAVPKEIENPECIGINKEASHATLMPYGSLPEALAANRHASSFSRSLNGKWKFHWVDWPQKRPVDFYKPAFDVSDWKDIKVPSNFQVEGYGTPNYSNFTLIFKKDFPRVMSTPSEKYTTFKERNPVGSYRRDFTVPTAWKGRRTFITFDGVDAGFFVWVNGRKVGYSVNSRNAAEFDLTKYLKPGPNTLAVEVYRFTSGSYLENQDMWRLSGIFRNVTLWSAPMEHIRDYFIKTDLDPQFRDADVLVTAKVKNYGPTPVKARALKATLYNGTTAVAGALGEKTVPALRPGQETTVTLRFHVRNPQKWTAETPKLYTTVLALQEGSAAVETVSSRTGFRELEIKGRLFTVNGVPIKLKGVNRHENWPDDGHAVTEAQMIRDLELIKQANCNHVRTCHYSDDPRWYELCDEFGIYLVAEANVECHEQQNQFNEEPTFKAAIVDRNVANAENFKNHPSVVIWSLGNENGEGGTNFRAALAAVRAIDPSRPTHYEGFGIGSKNPADIDSRMYTGVVELEKNANDNALTKPFYLQEYAHAMFNSMGSVDIYNELFDKYPALLGGAIWEWQDQGIYNNRNPQHPITAFGGGFGEYPNDHFFIHKGVVFSDRSLKPHYPELKHAYQWITIRPKDAKNGVVIIKNRYQFSNLTGLTAKWEVSEDGTTIATGPLTVGAISPGQEKSLTIPYQVKAKPGALYFARVSFALAADQRWAKKGYEVAEQQFELPVAVPAAPAPAPAGSVTLTDSKDNIKVSGPDFACDFNKAKGTFTQLEKGGESLLQANGGPMLHLWRAPHQKDDIWAYENWEKNGLKNLTWTTDNVSSRQVSPTAVEIKASLTGTGQQGFVVHHQVVYTINGAGLINVANNVTFSDPKLILARIGVRMQLAKDLNRFDYLGRGPMENYGDRKSGYDVGHYASSVSQQMTPYEKPMECGNHEDVRWANLTSAKGVELTVRADTALMQVSALPYTDEEMDPVEYKIDLPASKGTVLCLSHKTLGVGSNGCGPRPLEPYMVYAKPTTFSYQLQLSKKAPATSRGSVGALLKN</sequence>
<evidence type="ECO:0000313" key="12">
    <source>
        <dbReference type="EMBL" id="OGX82097.1"/>
    </source>
</evidence>
<dbReference type="InterPro" id="IPR023232">
    <property type="entry name" value="Glyco_hydro_2_AS"/>
</dbReference>
<dbReference type="SUPFAM" id="SSF49785">
    <property type="entry name" value="Galactose-binding domain-like"/>
    <property type="match status" value="1"/>
</dbReference>
<evidence type="ECO:0000256" key="9">
    <source>
        <dbReference type="ARBA" id="ARBA00032230"/>
    </source>
</evidence>
<evidence type="ECO:0000256" key="5">
    <source>
        <dbReference type="ARBA" id="ARBA00012756"/>
    </source>
</evidence>
<feature type="signal peptide" evidence="10">
    <location>
        <begin position="1"/>
        <end position="28"/>
    </location>
</feature>
<dbReference type="Gene3D" id="2.60.40.10">
    <property type="entry name" value="Immunoglobulins"/>
    <property type="match status" value="2"/>
</dbReference>
<dbReference type="InterPro" id="IPR014718">
    <property type="entry name" value="GH-type_carb-bd"/>
</dbReference>
<dbReference type="InterPro" id="IPR008979">
    <property type="entry name" value="Galactose-bd-like_sf"/>
</dbReference>
<comment type="caution">
    <text evidence="12">The sequence shown here is derived from an EMBL/GenBank/DDBJ whole genome shotgun (WGS) entry which is preliminary data.</text>
</comment>
<evidence type="ECO:0000256" key="7">
    <source>
        <dbReference type="ARBA" id="ARBA00022837"/>
    </source>
</evidence>
<dbReference type="InterPro" id="IPR017853">
    <property type="entry name" value="GH"/>
</dbReference>
<dbReference type="GO" id="GO:0030246">
    <property type="term" value="F:carbohydrate binding"/>
    <property type="evidence" value="ECO:0007669"/>
    <property type="project" value="InterPro"/>
</dbReference>
<dbReference type="SUPFAM" id="SSF74650">
    <property type="entry name" value="Galactose mutarotase-like"/>
    <property type="match status" value="1"/>
</dbReference>
<dbReference type="Pfam" id="PF00703">
    <property type="entry name" value="Glyco_hydro_2"/>
    <property type="match status" value="1"/>
</dbReference>
<dbReference type="Gene3D" id="3.20.20.80">
    <property type="entry name" value="Glycosidases"/>
    <property type="match status" value="1"/>
</dbReference>
<dbReference type="PRINTS" id="PR00132">
    <property type="entry name" value="GLHYDRLASE2"/>
</dbReference>
<dbReference type="InterPro" id="IPR004199">
    <property type="entry name" value="B-gal_small/dom_5"/>
</dbReference>
<protein>
    <recommendedName>
        <fullName evidence="5">beta-galactosidase</fullName>
        <ecNumber evidence="5">3.2.1.23</ecNumber>
    </recommendedName>
    <alternativeName>
        <fullName evidence="9">Lactase</fullName>
    </alternativeName>
</protein>
<dbReference type="RefSeq" id="WP_070746858.1">
    <property type="nucleotide sequence ID" value="NZ_MDZA01000437.1"/>
</dbReference>
<evidence type="ECO:0000256" key="10">
    <source>
        <dbReference type="SAM" id="SignalP"/>
    </source>
</evidence>
<dbReference type="InterPro" id="IPR006103">
    <property type="entry name" value="Glyco_hydro_2_cat"/>
</dbReference>
<dbReference type="Pfam" id="PF02929">
    <property type="entry name" value="Bgal_small_N"/>
    <property type="match status" value="1"/>
</dbReference>
<evidence type="ECO:0000256" key="2">
    <source>
        <dbReference type="ARBA" id="ARBA00001913"/>
    </source>
</evidence>
<keyword evidence="10" id="KW-0732">Signal</keyword>
<keyword evidence="7" id="KW-0106">Calcium</keyword>
<feature type="chain" id="PRO_5009578423" description="beta-galactosidase" evidence="10">
    <location>
        <begin position="29"/>
        <end position="1080"/>
    </location>
</feature>
<dbReference type="Proteomes" id="UP000177506">
    <property type="component" value="Unassembled WGS sequence"/>
</dbReference>
<dbReference type="InterPro" id="IPR006102">
    <property type="entry name" value="Ig-like_GH2"/>
</dbReference>
<evidence type="ECO:0000259" key="11">
    <source>
        <dbReference type="SMART" id="SM01038"/>
    </source>
</evidence>
<dbReference type="Pfam" id="PF16353">
    <property type="entry name" value="LacZ_4"/>
    <property type="match status" value="1"/>
</dbReference>
<comment type="catalytic activity">
    <reaction evidence="1">
        <text>Hydrolysis of terminal non-reducing beta-D-galactose residues in beta-D-galactosides.</text>
        <dbReference type="EC" id="3.2.1.23"/>
    </reaction>
</comment>
<dbReference type="GO" id="GO:0004565">
    <property type="term" value="F:beta-galactosidase activity"/>
    <property type="evidence" value="ECO:0007669"/>
    <property type="project" value="UniProtKB-EC"/>
</dbReference>
<proteinExistence type="inferred from homology"/>
<dbReference type="InterPro" id="IPR006101">
    <property type="entry name" value="Glyco_hydro_2"/>
</dbReference>
<dbReference type="Gene3D" id="2.60.120.260">
    <property type="entry name" value="Galactose-binding domain-like"/>
    <property type="match status" value="1"/>
</dbReference>
<evidence type="ECO:0000313" key="13">
    <source>
        <dbReference type="Proteomes" id="UP000177506"/>
    </source>
</evidence>
<comment type="similarity">
    <text evidence="3">Belongs to the glycosyl hydrolase 2 family.</text>
</comment>
<dbReference type="Gene3D" id="2.70.98.10">
    <property type="match status" value="1"/>
</dbReference>
<name>A0A1G1STZ0_9BACT</name>
<dbReference type="SUPFAM" id="SSF49303">
    <property type="entry name" value="beta-Galactosidase/glucuronidase domain"/>
    <property type="match status" value="2"/>
</dbReference>
<evidence type="ECO:0000256" key="8">
    <source>
        <dbReference type="ARBA" id="ARBA00023295"/>
    </source>
</evidence>
<dbReference type="InterPro" id="IPR032312">
    <property type="entry name" value="LacZ_4"/>
</dbReference>
<dbReference type="SUPFAM" id="SSF51445">
    <property type="entry name" value="(Trans)glycosidases"/>
    <property type="match status" value="1"/>
</dbReference>